<evidence type="ECO:0000313" key="1">
    <source>
        <dbReference type="EMBL" id="KAK8529466.1"/>
    </source>
</evidence>
<sequence length="66" mass="7800">MELCLWCGDGHVPWDRLSSPSLIPINLFRFDFLLLGRSEHPPLTFSFLRCFFWLGLRGETLFEKLQ</sequence>
<protein>
    <submittedName>
        <fullName evidence="1">Uncharacterized protein</fullName>
    </submittedName>
</protein>
<dbReference type="Proteomes" id="UP001472677">
    <property type="component" value="Unassembled WGS sequence"/>
</dbReference>
<keyword evidence="2" id="KW-1185">Reference proteome</keyword>
<organism evidence="1 2">
    <name type="scientific">Hibiscus sabdariffa</name>
    <name type="common">roselle</name>
    <dbReference type="NCBI Taxonomy" id="183260"/>
    <lineage>
        <taxon>Eukaryota</taxon>
        <taxon>Viridiplantae</taxon>
        <taxon>Streptophyta</taxon>
        <taxon>Embryophyta</taxon>
        <taxon>Tracheophyta</taxon>
        <taxon>Spermatophyta</taxon>
        <taxon>Magnoliopsida</taxon>
        <taxon>eudicotyledons</taxon>
        <taxon>Gunneridae</taxon>
        <taxon>Pentapetalae</taxon>
        <taxon>rosids</taxon>
        <taxon>malvids</taxon>
        <taxon>Malvales</taxon>
        <taxon>Malvaceae</taxon>
        <taxon>Malvoideae</taxon>
        <taxon>Hibiscus</taxon>
    </lineage>
</organism>
<dbReference type="EMBL" id="JBBPBM010000036">
    <property type="protein sequence ID" value="KAK8529466.1"/>
    <property type="molecule type" value="Genomic_DNA"/>
</dbReference>
<accession>A0ABR2D3W4</accession>
<comment type="caution">
    <text evidence="1">The sequence shown here is derived from an EMBL/GenBank/DDBJ whole genome shotgun (WGS) entry which is preliminary data.</text>
</comment>
<name>A0ABR2D3W4_9ROSI</name>
<proteinExistence type="predicted"/>
<gene>
    <name evidence="1" type="ORF">V6N12_060247</name>
</gene>
<reference evidence="1 2" key="1">
    <citation type="journal article" date="2024" name="G3 (Bethesda)">
        <title>Genome assembly of Hibiscus sabdariffa L. provides insights into metabolisms of medicinal natural products.</title>
        <authorList>
            <person name="Kim T."/>
        </authorList>
    </citation>
    <scope>NUCLEOTIDE SEQUENCE [LARGE SCALE GENOMIC DNA]</scope>
    <source>
        <strain evidence="1">TK-2024</strain>
        <tissue evidence="1">Old leaves</tissue>
    </source>
</reference>
<evidence type="ECO:0000313" key="2">
    <source>
        <dbReference type="Proteomes" id="UP001472677"/>
    </source>
</evidence>